<organism evidence="1 2">
    <name type="scientific">Hypoxylon rubiginosum</name>
    <dbReference type="NCBI Taxonomy" id="110542"/>
    <lineage>
        <taxon>Eukaryota</taxon>
        <taxon>Fungi</taxon>
        <taxon>Dikarya</taxon>
        <taxon>Ascomycota</taxon>
        <taxon>Pezizomycotina</taxon>
        <taxon>Sordariomycetes</taxon>
        <taxon>Xylariomycetidae</taxon>
        <taxon>Xylariales</taxon>
        <taxon>Hypoxylaceae</taxon>
        <taxon>Hypoxylon</taxon>
    </lineage>
</organism>
<sequence length="362" mass="41235">MASENNQQAVALTASQAETVQSVLQQWSTAKLVDPSLASDLVATIRVVKQDHSFDWQEFSKYAYRLAALYFAAAVLIFVSDYLPPIIRQWILAIPIALRLVVTLGIAAMVHIWGHRRSLAKPQERYLNEAIHTLGALVSALAAIQLGSRRYRSGNVIRCRWGEVLPVLALIYGVVAIWVKSTFIWSYGIAVLGIHAFVSRKYFSYILGSHAKWSNLPIRFVVLGLAMICYSRRTTDFQHTTRLWGLAYFFNAVWALSAEDWYDSRESWLVGKPIQLYWIFIFLFSASLSLWHGLRFNNSTTTRFGVAYLCINILSKTFNIFEHPVCNNATLFAVVALLLGLLGWYAERVNTLLREKYSRLPW</sequence>
<evidence type="ECO:0000313" key="2">
    <source>
        <dbReference type="Proteomes" id="UP001497700"/>
    </source>
</evidence>
<evidence type="ECO:0000313" key="1">
    <source>
        <dbReference type="EMBL" id="KAI4868801.1"/>
    </source>
</evidence>
<comment type="caution">
    <text evidence="1">The sequence shown here is derived from an EMBL/GenBank/DDBJ whole genome shotgun (WGS) entry which is preliminary data.</text>
</comment>
<accession>A0ACB9ZB61</accession>
<dbReference type="EMBL" id="MU393435">
    <property type="protein sequence ID" value="KAI4868801.1"/>
    <property type="molecule type" value="Genomic_DNA"/>
</dbReference>
<reference evidence="1 2" key="1">
    <citation type="journal article" date="2022" name="New Phytol.">
        <title>Ecological generalism drives hyperdiversity of secondary metabolite gene clusters in xylarialean endophytes.</title>
        <authorList>
            <person name="Franco M.E.E."/>
            <person name="Wisecaver J.H."/>
            <person name="Arnold A.E."/>
            <person name="Ju Y.M."/>
            <person name="Slot J.C."/>
            <person name="Ahrendt S."/>
            <person name="Moore L.P."/>
            <person name="Eastman K.E."/>
            <person name="Scott K."/>
            <person name="Konkel Z."/>
            <person name="Mondo S.J."/>
            <person name="Kuo A."/>
            <person name="Hayes R.D."/>
            <person name="Haridas S."/>
            <person name="Andreopoulos B."/>
            <person name="Riley R."/>
            <person name="LaButti K."/>
            <person name="Pangilinan J."/>
            <person name="Lipzen A."/>
            <person name="Amirebrahimi M."/>
            <person name="Yan J."/>
            <person name="Adam C."/>
            <person name="Keymanesh K."/>
            <person name="Ng V."/>
            <person name="Louie K."/>
            <person name="Northen T."/>
            <person name="Drula E."/>
            <person name="Henrissat B."/>
            <person name="Hsieh H.M."/>
            <person name="Youens-Clark K."/>
            <person name="Lutzoni F."/>
            <person name="Miadlikowska J."/>
            <person name="Eastwood D.C."/>
            <person name="Hamelin R.C."/>
            <person name="Grigoriev I.V."/>
            <person name="U'Ren J.M."/>
        </authorList>
    </citation>
    <scope>NUCLEOTIDE SEQUENCE [LARGE SCALE GENOMIC DNA]</scope>
    <source>
        <strain evidence="1 2">CBS 119005</strain>
    </source>
</reference>
<keyword evidence="2" id="KW-1185">Reference proteome</keyword>
<gene>
    <name evidence="1" type="ORF">F4820DRAFT_408758</name>
</gene>
<dbReference type="Proteomes" id="UP001497700">
    <property type="component" value="Unassembled WGS sequence"/>
</dbReference>
<protein>
    <submittedName>
        <fullName evidence="1">Uncharacterized protein</fullName>
    </submittedName>
</protein>
<proteinExistence type="predicted"/>
<name>A0ACB9ZB61_9PEZI</name>